<dbReference type="InterPro" id="IPR036388">
    <property type="entry name" value="WH-like_DNA-bd_sf"/>
</dbReference>
<comment type="caution">
    <text evidence="6">The sequence shown here is derived from an EMBL/GenBank/DDBJ whole genome shotgun (WGS) entry which is preliminary data.</text>
</comment>
<protein>
    <submittedName>
        <fullName evidence="6">Transcriptional regulator</fullName>
    </submittedName>
</protein>
<dbReference type="EMBL" id="BSDE01000006">
    <property type="protein sequence ID" value="GLH74340.1"/>
    <property type="molecule type" value="Genomic_DNA"/>
</dbReference>
<dbReference type="PANTHER" id="PTHR43132">
    <property type="entry name" value="ARSENICAL RESISTANCE OPERON REPRESSOR ARSR-RELATED"/>
    <property type="match status" value="1"/>
</dbReference>
<evidence type="ECO:0000256" key="3">
    <source>
        <dbReference type="ARBA" id="ARBA00023163"/>
    </source>
</evidence>
<dbReference type="Gene3D" id="1.10.10.10">
    <property type="entry name" value="Winged helix-like DNA-binding domain superfamily/Winged helix DNA-binding domain"/>
    <property type="match status" value="1"/>
</dbReference>
<dbReference type="InterPro" id="IPR051011">
    <property type="entry name" value="Metal_resp_trans_reg"/>
</dbReference>
<dbReference type="Pfam" id="PF12840">
    <property type="entry name" value="HTH_20"/>
    <property type="match status" value="1"/>
</dbReference>
<evidence type="ECO:0000313" key="7">
    <source>
        <dbReference type="Proteomes" id="UP001165069"/>
    </source>
</evidence>
<evidence type="ECO:0000259" key="5">
    <source>
        <dbReference type="PROSITE" id="PS50987"/>
    </source>
</evidence>
<dbReference type="PROSITE" id="PS50987">
    <property type="entry name" value="HTH_ARSR_2"/>
    <property type="match status" value="1"/>
</dbReference>
<keyword evidence="3" id="KW-0804">Transcription</keyword>
<keyword evidence="2" id="KW-0238">DNA-binding</keyword>
<dbReference type="PANTHER" id="PTHR43132:SF2">
    <property type="entry name" value="ARSENICAL RESISTANCE OPERON REPRESSOR ARSR-RELATED"/>
    <property type="match status" value="1"/>
</dbReference>
<feature type="region of interest" description="Disordered" evidence="4">
    <location>
        <begin position="96"/>
        <end position="119"/>
    </location>
</feature>
<accession>A0ABQ5QJ04</accession>
<dbReference type="SUPFAM" id="SSF46785">
    <property type="entry name" value="Winged helix' DNA-binding domain"/>
    <property type="match status" value="1"/>
</dbReference>
<dbReference type="InterPro" id="IPR036390">
    <property type="entry name" value="WH_DNA-bd_sf"/>
</dbReference>
<gene>
    <name evidence="6" type="ORF">GETHLI_28420</name>
</gene>
<dbReference type="InterPro" id="IPR001845">
    <property type="entry name" value="HTH_ArsR_DNA-bd_dom"/>
</dbReference>
<dbReference type="Proteomes" id="UP001165069">
    <property type="component" value="Unassembled WGS sequence"/>
</dbReference>
<name>A0ABQ5QJ04_9BACT</name>
<organism evidence="6 7">
    <name type="scientific">Geothrix limicola</name>
    <dbReference type="NCBI Taxonomy" id="2927978"/>
    <lineage>
        <taxon>Bacteria</taxon>
        <taxon>Pseudomonadati</taxon>
        <taxon>Acidobacteriota</taxon>
        <taxon>Holophagae</taxon>
        <taxon>Holophagales</taxon>
        <taxon>Holophagaceae</taxon>
        <taxon>Geothrix</taxon>
    </lineage>
</organism>
<dbReference type="InterPro" id="IPR011991">
    <property type="entry name" value="ArsR-like_HTH"/>
</dbReference>
<evidence type="ECO:0000256" key="1">
    <source>
        <dbReference type="ARBA" id="ARBA00023015"/>
    </source>
</evidence>
<keyword evidence="1" id="KW-0805">Transcription regulation</keyword>
<evidence type="ECO:0000256" key="4">
    <source>
        <dbReference type="SAM" id="MobiDB-lite"/>
    </source>
</evidence>
<reference evidence="6 7" key="1">
    <citation type="journal article" date="2023" name="Antonie Van Leeuwenhoek">
        <title>Mesoterricola silvestris gen. nov., sp. nov., Mesoterricola sediminis sp. nov., Geothrix oryzae sp. nov., Geothrix edaphica sp. nov., Geothrix rubra sp. nov., and Geothrix limicola sp. nov., six novel members of Acidobacteriota isolated from soils.</title>
        <authorList>
            <person name="Itoh H."/>
            <person name="Sugisawa Y."/>
            <person name="Mise K."/>
            <person name="Xu Z."/>
            <person name="Kuniyasu M."/>
            <person name="Ushijima N."/>
            <person name="Kawano K."/>
            <person name="Kobayashi E."/>
            <person name="Shiratori Y."/>
            <person name="Masuda Y."/>
            <person name="Senoo K."/>
        </authorList>
    </citation>
    <scope>NUCLEOTIDE SEQUENCE [LARGE SCALE GENOMIC DNA]</scope>
    <source>
        <strain evidence="6 7">Red804</strain>
    </source>
</reference>
<feature type="domain" description="HTH arsR-type" evidence="5">
    <location>
        <begin position="1"/>
        <end position="97"/>
    </location>
</feature>
<evidence type="ECO:0000313" key="6">
    <source>
        <dbReference type="EMBL" id="GLH74340.1"/>
    </source>
</evidence>
<dbReference type="RefSeq" id="WP_285576505.1">
    <property type="nucleotide sequence ID" value="NZ_BSDE01000006.1"/>
</dbReference>
<dbReference type="SMART" id="SM00418">
    <property type="entry name" value="HTH_ARSR"/>
    <property type="match status" value="1"/>
</dbReference>
<keyword evidence="7" id="KW-1185">Reference proteome</keyword>
<evidence type="ECO:0000256" key="2">
    <source>
        <dbReference type="ARBA" id="ARBA00023125"/>
    </source>
</evidence>
<dbReference type="CDD" id="cd00090">
    <property type="entry name" value="HTH_ARSR"/>
    <property type="match status" value="1"/>
</dbReference>
<sequence length="119" mass="12804">MTRRVEQAAEQLKALGHPVRLSVLRRVVQGPEAGTPAGELQSRLDIPASTLSHHLATLSEAGLVVVAREGTTLRYRADFGTLRALTEYLWQDCCSGGAESKSETKSGTKLKPSPCCGRD</sequence>
<proteinExistence type="predicted"/>
<dbReference type="PRINTS" id="PR00778">
    <property type="entry name" value="HTHARSR"/>
</dbReference>
<dbReference type="NCBIfam" id="NF033788">
    <property type="entry name" value="HTH_metalloreg"/>
    <property type="match status" value="1"/>
</dbReference>